<proteinExistence type="predicted"/>
<accession>A0A2G8LGZ5</accession>
<evidence type="ECO:0000313" key="3">
    <source>
        <dbReference type="Proteomes" id="UP000230750"/>
    </source>
</evidence>
<dbReference type="Proteomes" id="UP000230750">
    <property type="component" value="Unassembled WGS sequence"/>
</dbReference>
<gene>
    <name evidence="2" type="ORF">BSL78_03514</name>
</gene>
<reference evidence="2 3" key="1">
    <citation type="journal article" date="2017" name="PLoS Biol.">
        <title>The sea cucumber genome provides insights into morphological evolution and visceral regeneration.</title>
        <authorList>
            <person name="Zhang X."/>
            <person name="Sun L."/>
            <person name="Yuan J."/>
            <person name="Sun Y."/>
            <person name="Gao Y."/>
            <person name="Zhang L."/>
            <person name="Li S."/>
            <person name="Dai H."/>
            <person name="Hamel J.F."/>
            <person name="Liu C."/>
            <person name="Yu Y."/>
            <person name="Liu S."/>
            <person name="Lin W."/>
            <person name="Guo K."/>
            <person name="Jin S."/>
            <person name="Xu P."/>
            <person name="Storey K.B."/>
            <person name="Huan P."/>
            <person name="Zhang T."/>
            <person name="Zhou Y."/>
            <person name="Zhang J."/>
            <person name="Lin C."/>
            <person name="Li X."/>
            <person name="Xing L."/>
            <person name="Huo D."/>
            <person name="Sun M."/>
            <person name="Wang L."/>
            <person name="Mercier A."/>
            <person name="Li F."/>
            <person name="Yang H."/>
            <person name="Xiang J."/>
        </authorList>
    </citation>
    <scope>NUCLEOTIDE SEQUENCE [LARGE SCALE GENOMIC DNA]</scope>
    <source>
        <strain evidence="2">Shaxun</strain>
        <tissue evidence="2">Muscle</tissue>
    </source>
</reference>
<feature type="chain" id="PRO_5013573880" evidence="1">
    <location>
        <begin position="23"/>
        <end position="220"/>
    </location>
</feature>
<evidence type="ECO:0000313" key="2">
    <source>
        <dbReference type="EMBL" id="PIK59528.1"/>
    </source>
</evidence>
<dbReference type="EMBL" id="MRZV01000080">
    <property type="protein sequence ID" value="PIK59528.1"/>
    <property type="molecule type" value="Genomic_DNA"/>
</dbReference>
<feature type="signal peptide" evidence="1">
    <location>
        <begin position="1"/>
        <end position="22"/>
    </location>
</feature>
<keyword evidence="3" id="KW-1185">Reference proteome</keyword>
<name>A0A2G8LGZ5_STIJA</name>
<comment type="caution">
    <text evidence="2">The sequence shown here is derived from an EMBL/GenBank/DDBJ whole genome shotgun (WGS) entry which is preliminary data.</text>
</comment>
<protein>
    <submittedName>
        <fullName evidence="2">Uncharacterized protein</fullName>
    </submittedName>
</protein>
<dbReference type="AlphaFoldDB" id="A0A2G8LGZ5"/>
<evidence type="ECO:0000256" key="1">
    <source>
        <dbReference type="SAM" id="SignalP"/>
    </source>
</evidence>
<sequence>MLLTIMKYLHGLFLFHLTCVAASHEVDVAPIQWNGVAGYLAVDHADVKEKLAAYQGSPLFLPDTTVFPGLITSVQHVVYFNFGYLTADEFHGVEPSPQVTVNIPLLSDHPSGPPSYSLAVAKFYTPDRGDIPAVNVAYPYYPVDEIRINDDGAVIQHGQEELRVSFVKSKPCKPPNDIVQHEFTEFVLDDVQTGAPLPDFSYCQRHPEETSAEFCQVGNS</sequence>
<keyword evidence="1" id="KW-0732">Signal</keyword>
<organism evidence="2 3">
    <name type="scientific">Stichopus japonicus</name>
    <name type="common">Sea cucumber</name>
    <dbReference type="NCBI Taxonomy" id="307972"/>
    <lineage>
        <taxon>Eukaryota</taxon>
        <taxon>Metazoa</taxon>
        <taxon>Echinodermata</taxon>
        <taxon>Eleutherozoa</taxon>
        <taxon>Echinozoa</taxon>
        <taxon>Holothuroidea</taxon>
        <taxon>Aspidochirotacea</taxon>
        <taxon>Aspidochirotida</taxon>
        <taxon>Stichopodidae</taxon>
        <taxon>Apostichopus</taxon>
    </lineage>
</organism>